<protein>
    <submittedName>
        <fullName evidence="2">Uncharacterized protein</fullName>
    </submittedName>
</protein>
<organism evidence="2 3">
    <name type="scientific">Diversispora epigaea</name>
    <dbReference type="NCBI Taxonomy" id="1348612"/>
    <lineage>
        <taxon>Eukaryota</taxon>
        <taxon>Fungi</taxon>
        <taxon>Fungi incertae sedis</taxon>
        <taxon>Mucoromycota</taxon>
        <taxon>Glomeromycotina</taxon>
        <taxon>Glomeromycetes</taxon>
        <taxon>Diversisporales</taxon>
        <taxon>Diversisporaceae</taxon>
        <taxon>Diversispora</taxon>
    </lineage>
</organism>
<evidence type="ECO:0000313" key="2">
    <source>
        <dbReference type="EMBL" id="RHZ62225.1"/>
    </source>
</evidence>
<evidence type="ECO:0000313" key="3">
    <source>
        <dbReference type="Proteomes" id="UP000266861"/>
    </source>
</evidence>
<dbReference type="EMBL" id="PQFF01000311">
    <property type="protein sequence ID" value="RHZ62225.1"/>
    <property type="molecule type" value="Genomic_DNA"/>
</dbReference>
<gene>
    <name evidence="2" type="ORF">Glove_341g4</name>
</gene>
<dbReference type="AlphaFoldDB" id="A0A397HGG9"/>
<comment type="caution">
    <text evidence="2">The sequence shown here is derived from an EMBL/GenBank/DDBJ whole genome shotgun (WGS) entry which is preliminary data.</text>
</comment>
<proteinExistence type="predicted"/>
<name>A0A397HGG9_9GLOM</name>
<dbReference type="Proteomes" id="UP000266861">
    <property type="component" value="Unassembled WGS sequence"/>
</dbReference>
<keyword evidence="3" id="KW-1185">Reference proteome</keyword>
<evidence type="ECO:0000256" key="1">
    <source>
        <dbReference type="SAM" id="MobiDB-lite"/>
    </source>
</evidence>
<feature type="region of interest" description="Disordered" evidence="1">
    <location>
        <begin position="20"/>
        <end position="75"/>
    </location>
</feature>
<sequence>MFFGFKKDAVKIPRFKEKDTTNNSLSTRRQVSSLSSPNGSIRVAMSRLESPAHSVNGDSSKPKPLFVEPDYDIDL</sequence>
<feature type="compositionally biased region" description="Polar residues" evidence="1">
    <location>
        <begin position="21"/>
        <end position="39"/>
    </location>
</feature>
<reference evidence="2 3" key="1">
    <citation type="submission" date="2018-08" db="EMBL/GenBank/DDBJ databases">
        <title>Genome and evolution of the arbuscular mycorrhizal fungus Diversispora epigaea (formerly Glomus versiforme) and its bacterial endosymbionts.</title>
        <authorList>
            <person name="Sun X."/>
            <person name="Fei Z."/>
            <person name="Harrison M."/>
        </authorList>
    </citation>
    <scope>NUCLEOTIDE SEQUENCE [LARGE SCALE GENOMIC DNA]</scope>
    <source>
        <strain evidence="2 3">IT104</strain>
    </source>
</reference>
<accession>A0A397HGG9</accession>